<evidence type="ECO:0000256" key="1">
    <source>
        <dbReference type="SAM" id="MobiDB-lite"/>
    </source>
</evidence>
<evidence type="ECO:0000313" key="2">
    <source>
        <dbReference type="EMBL" id="KAA6397425.1"/>
    </source>
</evidence>
<protein>
    <submittedName>
        <fullName evidence="2">Uncharacterized protein</fullName>
    </submittedName>
</protein>
<sequence>VIDRFSRVLELPTATYLREFLQSQSISMCKGNDITSEKKQALYMHQTLQKVFVRNVLLIWMKLKQMQRMKLMLLKQETLRDHLLLERKIHPDPQGKYSPYSRQSAKVLTANLEENKWQTVSDDGDDDTDSGKQCATDCSDSYEEQEEEQFDEDNDDAFEFRTISIDRATYQIIQNTAKEDCYFKSISYGIYYLESASYDDKSSKCVNIGYLVEFTGESYRILYKPGNFNGRGEIEGYLVCFGFVTVPKGVILNCYADDGIGELEFGFKQVLDIPKLDLLQAPNQFQYSGSLSELTVLLILLDSTELDISESESLQFFWS</sequence>
<feature type="compositionally biased region" description="Acidic residues" evidence="1">
    <location>
        <begin position="140"/>
        <end position="153"/>
    </location>
</feature>
<gene>
    <name evidence="2" type="ORF">EZS28_007047</name>
</gene>
<dbReference type="AlphaFoldDB" id="A0A5J4WSM9"/>
<feature type="non-terminal residue" evidence="2">
    <location>
        <position position="1"/>
    </location>
</feature>
<dbReference type="Proteomes" id="UP000324800">
    <property type="component" value="Unassembled WGS sequence"/>
</dbReference>
<reference evidence="2 3" key="1">
    <citation type="submission" date="2019-03" db="EMBL/GenBank/DDBJ databases">
        <title>Single cell metagenomics reveals metabolic interactions within the superorganism composed of flagellate Streblomastix strix and complex community of Bacteroidetes bacteria on its surface.</title>
        <authorList>
            <person name="Treitli S.C."/>
            <person name="Kolisko M."/>
            <person name="Husnik F."/>
            <person name="Keeling P."/>
            <person name="Hampl V."/>
        </authorList>
    </citation>
    <scope>NUCLEOTIDE SEQUENCE [LARGE SCALE GENOMIC DNA]</scope>
    <source>
        <strain evidence="2">ST1C</strain>
    </source>
</reference>
<organism evidence="2 3">
    <name type="scientific">Streblomastix strix</name>
    <dbReference type="NCBI Taxonomy" id="222440"/>
    <lineage>
        <taxon>Eukaryota</taxon>
        <taxon>Metamonada</taxon>
        <taxon>Preaxostyla</taxon>
        <taxon>Oxymonadida</taxon>
        <taxon>Streblomastigidae</taxon>
        <taxon>Streblomastix</taxon>
    </lineage>
</organism>
<feature type="region of interest" description="Disordered" evidence="1">
    <location>
        <begin position="118"/>
        <end position="153"/>
    </location>
</feature>
<proteinExistence type="predicted"/>
<comment type="caution">
    <text evidence="2">The sequence shown here is derived from an EMBL/GenBank/DDBJ whole genome shotgun (WGS) entry which is preliminary data.</text>
</comment>
<accession>A0A5J4WSM9</accession>
<evidence type="ECO:0000313" key="3">
    <source>
        <dbReference type="Proteomes" id="UP000324800"/>
    </source>
</evidence>
<name>A0A5J4WSM9_9EUKA</name>
<dbReference type="EMBL" id="SNRW01001183">
    <property type="protein sequence ID" value="KAA6397425.1"/>
    <property type="molecule type" value="Genomic_DNA"/>
</dbReference>